<keyword evidence="2" id="KW-0479">Metal-binding</keyword>
<dbReference type="PANTHER" id="PTHR12151:SF5">
    <property type="entry name" value="AT19154P"/>
    <property type="match status" value="1"/>
</dbReference>
<gene>
    <name evidence="5" type="ORF">FCC1311_027662</name>
</gene>
<feature type="binding site" evidence="2">
    <location>
        <position position="87"/>
    </location>
    <ligand>
        <name>Cu cation</name>
        <dbReference type="ChEBI" id="CHEBI:23378"/>
    </ligand>
</feature>
<evidence type="ECO:0000256" key="3">
    <source>
        <dbReference type="PIRSR" id="PIRSR603782-2"/>
    </source>
</evidence>
<comment type="similarity">
    <text evidence="1">Belongs to the SCO1/2 family.</text>
</comment>
<comment type="caution">
    <text evidence="5">The sequence shown here is derived from an EMBL/GenBank/DDBJ whole genome shotgun (WGS) entry which is preliminary data.</text>
</comment>
<dbReference type="AlphaFoldDB" id="A0A2R5G7M7"/>
<keyword evidence="6" id="KW-1185">Reference proteome</keyword>
<keyword evidence="3" id="KW-1015">Disulfide bond</keyword>
<feature type="binding site" evidence="2">
    <location>
        <position position="91"/>
    </location>
    <ligand>
        <name>Cu cation</name>
        <dbReference type="ChEBI" id="CHEBI:23378"/>
    </ligand>
</feature>
<dbReference type="InterPro" id="IPR003782">
    <property type="entry name" value="SCO1/SenC"/>
</dbReference>
<protein>
    <submittedName>
        <fullName evidence="5">Protein SCO1-like, mitochondrial</fullName>
    </submittedName>
</protein>
<sequence length="222" mass="24649">MGRGRGPISWASFALMATVGAGLVAYYVKEKEAKIERVKAKNQRVIGKPLLGGPWTLVDHTGRPVTDASLKEGGHTHALLYFGFTYCPDICPAELIKITEIVEKLDADPEIGPRVVPVFISVDPKRDGVDQVAHYIKDFHPRMIGLTGTPGQVQRACKAFRVYHSIADQDEENEDDYLVDHSIVSYLIGPDGKFLDFYTQLTEADEAVERIKNQILAPPEEE</sequence>
<feature type="disulfide bond" description="Redox-active" evidence="3">
    <location>
        <begin position="87"/>
        <end position="91"/>
    </location>
</feature>
<dbReference type="InterPro" id="IPR036249">
    <property type="entry name" value="Thioredoxin-like_sf"/>
</dbReference>
<proteinExistence type="inferred from homology"/>
<keyword evidence="4" id="KW-1133">Transmembrane helix</keyword>
<dbReference type="Gene3D" id="3.40.30.10">
    <property type="entry name" value="Glutaredoxin"/>
    <property type="match status" value="1"/>
</dbReference>
<dbReference type="GO" id="GO:0046872">
    <property type="term" value="F:metal ion binding"/>
    <property type="evidence" value="ECO:0007669"/>
    <property type="project" value="UniProtKB-KW"/>
</dbReference>
<dbReference type="GO" id="GO:0033617">
    <property type="term" value="P:mitochondrial respiratory chain complex IV assembly"/>
    <property type="evidence" value="ECO:0007669"/>
    <property type="project" value="TreeGrafter"/>
</dbReference>
<dbReference type="SUPFAM" id="SSF52833">
    <property type="entry name" value="Thioredoxin-like"/>
    <property type="match status" value="1"/>
</dbReference>
<dbReference type="PANTHER" id="PTHR12151">
    <property type="entry name" value="ELECTRON TRANSPORT PROTIN SCO1/SENC FAMILY MEMBER"/>
    <property type="match status" value="1"/>
</dbReference>
<dbReference type="CDD" id="cd02968">
    <property type="entry name" value="SCO"/>
    <property type="match status" value="1"/>
</dbReference>
<dbReference type="InParanoid" id="A0A2R5G7M7"/>
<evidence type="ECO:0000256" key="4">
    <source>
        <dbReference type="SAM" id="Phobius"/>
    </source>
</evidence>
<evidence type="ECO:0000313" key="5">
    <source>
        <dbReference type="EMBL" id="GBG26545.1"/>
    </source>
</evidence>
<evidence type="ECO:0000256" key="2">
    <source>
        <dbReference type="PIRSR" id="PIRSR603782-1"/>
    </source>
</evidence>
<reference evidence="5 6" key="1">
    <citation type="submission" date="2017-12" db="EMBL/GenBank/DDBJ databases">
        <title>Sequencing, de novo assembly and annotation of complete genome of a new Thraustochytrid species, strain FCC1311.</title>
        <authorList>
            <person name="Sedici K."/>
            <person name="Godart F."/>
            <person name="Aiese Cigliano R."/>
            <person name="Sanseverino W."/>
            <person name="Barakat M."/>
            <person name="Ortet P."/>
            <person name="Marechal E."/>
            <person name="Cagnac O."/>
            <person name="Amato A."/>
        </authorList>
    </citation>
    <scope>NUCLEOTIDE SEQUENCE [LARGE SCALE GENOMIC DNA]</scope>
</reference>
<feature type="transmembrane region" description="Helical" evidence="4">
    <location>
        <begin position="6"/>
        <end position="28"/>
    </location>
</feature>
<dbReference type="EMBL" id="BEYU01000021">
    <property type="protein sequence ID" value="GBG26545.1"/>
    <property type="molecule type" value="Genomic_DNA"/>
</dbReference>
<feature type="binding site" evidence="2">
    <location>
        <position position="181"/>
    </location>
    <ligand>
        <name>Cu cation</name>
        <dbReference type="ChEBI" id="CHEBI:23378"/>
    </ligand>
</feature>
<evidence type="ECO:0000313" key="6">
    <source>
        <dbReference type="Proteomes" id="UP000241890"/>
    </source>
</evidence>
<dbReference type="FunFam" id="3.40.30.10:FF:000013">
    <property type="entry name" value="Blast:Protein SCO1 homolog, mitochondrial"/>
    <property type="match status" value="1"/>
</dbReference>
<dbReference type="Proteomes" id="UP000241890">
    <property type="component" value="Unassembled WGS sequence"/>
</dbReference>
<organism evidence="5 6">
    <name type="scientific">Hondaea fermentalgiana</name>
    <dbReference type="NCBI Taxonomy" id="2315210"/>
    <lineage>
        <taxon>Eukaryota</taxon>
        <taxon>Sar</taxon>
        <taxon>Stramenopiles</taxon>
        <taxon>Bigyra</taxon>
        <taxon>Labyrinthulomycetes</taxon>
        <taxon>Thraustochytrida</taxon>
        <taxon>Thraustochytriidae</taxon>
        <taxon>Hondaea</taxon>
    </lineage>
</organism>
<keyword evidence="2" id="KW-0186">Copper</keyword>
<evidence type="ECO:0000256" key="1">
    <source>
        <dbReference type="ARBA" id="ARBA00010996"/>
    </source>
</evidence>
<keyword evidence="4" id="KW-0812">Transmembrane</keyword>
<name>A0A2R5G7M7_9STRA</name>
<accession>A0A2R5G7M7</accession>
<dbReference type="OrthoDB" id="270009at2759"/>
<keyword evidence="4" id="KW-0472">Membrane</keyword>
<dbReference type="GO" id="GO:0005739">
    <property type="term" value="C:mitochondrion"/>
    <property type="evidence" value="ECO:0007669"/>
    <property type="project" value="GOC"/>
</dbReference>
<dbReference type="Pfam" id="PF02630">
    <property type="entry name" value="SCO1-SenC"/>
    <property type="match status" value="1"/>
</dbReference>
<dbReference type="FunCoup" id="A0A2R5G7M7">
    <property type="interactions" value="197"/>
</dbReference>